<feature type="region of interest" description="Disordered" evidence="7">
    <location>
        <begin position="916"/>
        <end position="943"/>
    </location>
</feature>
<feature type="transmembrane region" description="Helical" evidence="8">
    <location>
        <begin position="665"/>
        <end position="690"/>
    </location>
</feature>
<dbReference type="InterPro" id="IPR052836">
    <property type="entry name" value="PRRT_domain-containing"/>
</dbReference>
<proteinExistence type="predicted"/>
<dbReference type="InterPro" id="IPR059081">
    <property type="entry name" value="PRRT3-4"/>
</dbReference>
<evidence type="ECO:0000256" key="8">
    <source>
        <dbReference type="SAM" id="Phobius"/>
    </source>
</evidence>
<feature type="compositionally biased region" description="Polar residues" evidence="7">
    <location>
        <begin position="972"/>
        <end position="993"/>
    </location>
</feature>
<feature type="region of interest" description="Disordered" evidence="7">
    <location>
        <begin position="215"/>
        <end position="271"/>
    </location>
</feature>
<dbReference type="AlphaFoldDB" id="A0A7J6D5T0"/>
<name>A0A7J6D5T0_9TELE</name>
<reference evidence="10 11" key="1">
    <citation type="submission" date="2020-04" db="EMBL/GenBank/DDBJ databases">
        <title>Chromosome-level genome assembly of a cyprinid fish Onychostoma macrolepis by integration of Nanopore Sequencing, Bionano and Hi-C technology.</title>
        <authorList>
            <person name="Wang D."/>
        </authorList>
    </citation>
    <scope>NUCLEOTIDE SEQUENCE [LARGE SCALE GENOMIC DNA]</scope>
    <source>
        <strain evidence="10">SWU-2019</strain>
        <tissue evidence="10">Muscle</tissue>
    </source>
</reference>
<evidence type="ECO:0000256" key="7">
    <source>
        <dbReference type="SAM" id="MobiDB-lite"/>
    </source>
</evidence>
<feature type="compositionally biased region" description="Low complexity" evidence="7">
    <location>
        <begin position="253"/>
        <end position="271"/>
    </location>
</feature>
<feature type="compositionally biased region" description="Low complexity" evidence="7">
    <location>
        <begin position="1083"/>
        <end position="1096"/>
    </location>
</feature>
<feature type="compositionally biased region" description="Low complexity" evidence="7">
    <location>
        <begin position="513"/>
        <end position="530"/>
    </location>
</feature>
<feature type="compositionally biased region" description="Polar residues" evidence="7">
    <location>
        <begin position="236"/>
        <end position="252"/>
    </location>
</feature>
<keyword evidence="5 8" id="KW-1133">Transmembrane helix</keyword>
<evidence type="ECO:0000313" key="11">
    <source>
        <dbReference type="Proteomes" id="UP000579812"/>
    </source>
</evidence>
<feature type="region of interest" description="Disordered" evidence="7">
    <location>
        <begin position="1"/>
        <end position="44"/>
    </location>
</feature>
<protein>
    <recommendedName>
        <fullName evidence="9">Proline-rich transmembrane protein 3/4 domain-containing protein</fullName>
    </recommendedName>
</protein>
<evidence type="ECO:0000256" key="2">
    <source>
        <dbReference type="ARBA" id="ARBA00022553"/>
    </source>
</evidence>
<feature type="compositionally biased region" description="Basic and acidic residues" evidence="7">
    <location>
        <begin position="19"/>
        <end position="39"/>
    </location>
</feature>
<feature type="region of interest" description="Disordered" evidence="7">
    <location>
        <begin position="1018"/>
        <end position="1043"/>
    </location>
</feature>
<evidence type="ECO:0000256" key="4">
    <source>
        <dbReference type="ARBA" id="ARBA00022729"/>
    </source>
</evidence>
<feature type="transmembrane region" description="Helical" evidence="8">
    <location>
        <begin position="761"/>
        <end position="782"/>
    </location>
</feature>
<organism evidence="10 11">
    <name type="scientific">Onychostoma macrolepis</name>
    <dbReference type="NCBI Taxonomy" id="369639"/>
    <lineage>
        <taxon>Eukaryota</taxon>
        <taxon>Metazoa</taxon>
        <taxon>Chordata</taxon>
        <taxon>Craniata</taxon>
        <taxon>Vertebrata</taxon>
        <taxon>Euteleostomi</taxon>
        <taxon>Actinopterygii</taxon>
        <taxon>Neopterygii</taxon>
        <taxon>Teleostei</taxon>
        <taxon>Ostariophysi</taxon>
        <taxon>Cypriniformes</taxon>
        <taxon>Cyprinidae</taxon>
        <taxon>Acrossocheilinae</taxon>
        <taxon>Onychostoma</taxon>
    </lineage>
</organism>
<dbReference type="PANTHER" id="PTHR35578:SF6">
    <property type="entry name" value="PROLINE-RICH TRANSMEMBRANE PROTEIN 4"/>
    <property type="match status" value="1"/>
</dbReference>
<feature type="region of interest" description="Disordered" evidence="7">
    <location>
        <begin position="276"/>
        <end position="295"/>
    </location>
</feature>
<feature type="domain" description="Proline-rich transmembrane protein 3/4" evidence="9">
    <location>
        <begin position="547"/>
        <end position="846"/>
    </location>
</feature>
<evidence type="ECO:0000256" key="1">
    <source>
        <dbReference type="ARBA" id="ARBA00004141"/>
    </source>
</evidence>
<feature type="region of interest" description="Disordered" evidence="7">
    <location>
        <begin position="511"/>
        <end position="530"/>
    </location>
</feature>
<accession>A0A7J6D5T0</accession>
<feature type="transmembrane region" description="Helical" evidence="8">
    <location>
        <begin position="564"/>
        <end position="583"/>
    </location>
</feature>
<dbReference type="Pfam" id="PF25987">
    <property type="entry name" value="PRRT3"/>
    <property type="match status" value="1"/>
</dbReference>
<feature type="region of interest" description="Disordered" evidence="7">
    <location>
        <begin position="413"/>
        <end position="437"/>
    </location>
</feature>
<keyword evidence="2" id="KW-0597">Phosphoprotein</keyword>
<feature type="compositionally biased region" description="Polar residues" evidence="7">
    <location>
        <begin position="916"/>
        <end position="935"/>
    </location>
</feature>
<evidence type="ECO:0000313" key="10">
    <source>
        <dbReference type="EMBL" id="KAF4114600.1"/>
    </source>
</evidence>
<feature type="compositionally biased region" description="Polar residues" evidence="7">
    <location>
        <begin position="7"/>
        <end position="16"/>
    </location>
</feature>
<dbReference type="PANTHER" id="PTHR35578">
    <property type="entry name" value="PROLINE-RICH TRANSMEMBRANE PROTEIN 4-RELATED"/>
    <property type="match status" value="1"/>
</dbReference>
<feature type="compositionally biased region" description="Polar residues" evidence="7">
    <location>
        <begin position="277"/>
        <end position="288"/>
    </location>
</feature>
<dbReference type="EMBL" id="JAAMOB010000004">
    <property type="protein sequence ID" value="KAF4114600.1"/>
    <property type="molecule type" value="Genomic_DNA"/>
</dbReference>
<keyword evidence="3 8" id="KW-0812">Transmembrane</keyword>
<comment type="subcellular location">
    <subcellularLocation>
        <location evidence="1">Membrane</location>
        <topology evidence="1">Multi-pass membrane protein</topology>
    </subcellularLocation>
</comment>
<feature type="transmembrane region" description="Helical" evidence="8">
    <location>
        <begin position="633"/>
        <end position="653"/>
    </location>
</feature>
<evidence type="ECO:0000259" key="9">
    <source>
        <dbReference type="Pfam" id="PF25987"/>
    </source>
</evidence>
<keyword evidence="6 8" id="KW-0472">Membrane</keyword>
<feature type="transmembrane region" description="Helical" evidence="8">
    <location>
        <begin position="696"/>
        <end position="726"/>
    </location>
</feature>
<keyword evidence="4" id="KW-0732">Signal</keyword>
<evidence type="ECO:0000256" key="6">
    <source>
        <dbReference type="ARBA" id="ARBA00023136"/>
    </source>
</evidence>
<keyword evidence="11" id="KW-1185">Reference proteome</keyword>
<evidence type="ECO:0000256" key="5">
    <source>
        <dbReference type="ARBA" id="ARBA00022989"/>
    </source>
</evidence>
<feature type="region of interest" description="Disordered" evidence="7">
    <location>
        <begin position="972"/>
        <end position="999"/>
    </location>
</feature>
<feature type="transmembrane region" description="Helical" evidence="8">
    <location>
        <begin position="595"/>
        <end position="613"/>
    </location>
</feature>
<sequence length="1147" mass="125027">MSKRRFSLQSFEQTTDAAGEGRREEEGERERGRERECATKNDFSPTRTERRISLSCSGVLVTLLDSLFALFYWEKGYLQQKPGASGGRSSEIQTPCEQCSVSGFFSDSGPKPTTQTKAGSKGWGMPNFNIPFFGLGSRFLFGETKGSATTKVSTTFPEATTQDYTLSSKDLSPKYQPTTTSFEELQSSAVQIGTLLPLKSAKLPVIDLLRNKPQIDRSEPPKVDQNYDLDLWPPRNGQSTAKTPQTTISKPETQTYTVSTAQTTSTTHTTSLRPITETMNPYSDQTVPTDTQSTTSDITTQTYTVSTAQNTSIMQTTALRLMTETMNPYSDQTIPIDTQATTSQLTIPLFQTTHFITPAEPEASTEPLTTISTGQNALRTTNTASKPEWTPFKTTDKALDGFTWVEQTTGLSEGGRVQSVGPDPTPSLPAGGFPWEEGDKEMGKSADLTTQERHNELTTSASVTALRNTEMATATSEDWLTDLTQESALPDCNAERSGICSSSDTWPTSTTVLSNSSKNDSTTTLSTNLSQGPNPFPAPPMFVALYSDWNSALATWGSAWEAHIYGLGTVFCLVALASTLNLLCLPLQYPSGCGYFALVSLCLVAAGCTRAFALVYDAYGYQDRMVSTEASLLLYEAPFPCMTAAFGLVFLLLSMRSRMQLSYSAFQRPCFLACLVLLHFAAAFGPVALLHVDQQVYLFLSLISRGAFVALATFLSAAYFVFYCYVRADSKHIYHLNNTSPTPAERYNRCPFAESRDWDRAAAAVLLCAVFSLACAGLQLYAMLHALGIAGSVESFRPWPWWTFQFSCRVCEAVICLTLVLVVAQPVYCSDHLPQPGSCWTELLAAKSPIIPGSYQWTLSHQEKLAICDPIGHGETECLPLYTLVDDRLSSLNGLDLLYHSNRALAYRDLDLDLPNTQPNTGAPSVGSSCTSDSTADLRPPSPINLRRSIDEALFSESLFPMSLFSPLRPFTSSDRSLNGRETNSSGAQTLRDTLTPDPGLYRTSSCVEVLPQVPLASQAQPDGPSLGFPPSPSPSLSSSTCCSSPERWRGSSSSCSLYRQSLGDSSLVLCSSPEGHHPPPSTLSGGSSHTASSGHQRGSLQRPYRTLKSEESMDQQSEFDQSVQEEFISVCRQIDALSICSETIDL</sequence>
<evidence type="ECO:0000256" key="3">
    <source>
        <dbReference type="ARBA" id="ARBA00022692"/>
    </source>
</evidence>
<comment type="caution">
    <text evidence="10">The sequence shown here is derived from an EMBL/GenBank/DDBJ whole genome shotgun (WGS) entry which is preliminary data.</text>
</comment>
<dbReference type="Proteomes" id="UP000579812">
    <property type="component" value="Unassembled WGS sequence"/>
</dbReference>
<gene>
    <name evidence="10" type="ORF">G5714_004823</name>
</gene>
<feature type="region of interest" description="Disordered" evidence="7">
    <location>
        <begin position="1070"/>
        <end position="1121"/>
    </location>
</feature>